<protein>
    <submittedName>
        <fullName evidence="1">Uncharacterized protein</fullName>
    </submittedName>
</protein>
<name>A0A6J4V324_9BACT</name>
<dbReference type="EMBL" id="CADCWG010000200">
    <property type="protein sequence ID" value="CAA9565304.1"/>
    <property type="molecule type" value="Genomic_DNA"/>
</dbReference>
<accession>A0A6J4V324</accession>
<feature type="non-terminal residue" evidence="1">
    <location>
        <position position="1"/>
    </location>
</feature>
<reference evidence="1" key="1">
    <citation type="submission" date="2020-02" db="EMBL/GenBank/DDBJ databases">
        <authorList>
            <person name="Meier V. D."/>
        </authorList>
    </citation>
    <scope>NUCLEOTIDE SEQUENCE</scope>
    <source>
        <strain evidence="1">AVDCRST_MAG49</strain>
    </source>
</reference>
<gene>
    <name evidence="1" type="ORF">AVDCRST_MAG49-2861</name>
</gene>
<feature type="non-terminal residue" evidence="1">
    <location>
        <position position="47"/>
    </location>
</feature>
<dbReference type="AlphaFoldDB" id="A0A6J4V324"/>
<organism evidence="1">
    <name type="scientific">uncultured Thermomicrobiales bacterium</name>
    <dbReference type="NCBI Taxonomy" id="1645740"/>
    <lineage>
        <taxon>Bacteria</taxon>
        <taxon>Pseudomonadati</taxon>
        <taxon>Thermomicrobiota</taxon>
        <taxon>Thermomicrobia</taxon>
        <taxon>Thermomicrobiales</taxon>
        <taxon>environmental samples</taxon>
    </lineage>
</organism>
<evidence type="ECO:0000313" key="1">
    <source>
        <dbReference type="EMBL" id="CAA9565304.1"/>
    </source>
</evidence>
<sequence>GWSVLDAAWMARDPGRHRVGAVRPLGTGRDSRTWSVVGRDRRSFVGL</sequence>
<proteinExistence type="predicted"/>